<dbReference type="InterPro" id="IPR026002">
    <property type="entry name" value="ATC_hydrolase-like"/>
</dbReference>
<dbReference type="EMBL" id="SAYU02000032">
    <property type="protein sequence ID" value="NHA68577.1"/>
    <property type="molecule type" value="Genomic_DNA"/>
</dbReference>
<name>A0A8T6R3N0_9MICO</name>
<dbReference type="GO" id="GO:0016787">
    <property type="term" value="F:hydrolase activity"/>
    <property type="evidence" value="ECO:0007669"/>
    <property type="project" value="UniProtKB-KW"/>
</dbReference>
<dbReference type="Proteomes" id="UP000287866">
    <property type="component" value="Unassembled WGS sequence"/>
</dbReference>
<dbReference type="RefSeq" id="WP_165566587.1">
    <property type="nucleotide sequence ID" value="NZ_SAYU02000032.1"/>
</dbReference>
<protein>
    <submittedName>
        <fullName evidence="1">L-2-amino-thiazoline-4-carboxylic acid hydrolase</fullName>
    </submittedName>
</protein>
<evidence type="ECO:0000313" key="2">
    <source>
        <dbReference type="Proteomes" id="UP000287866"/>
    </source>
</evidence>
<evidence type="ECO:0000313" key="1">
    <source>
        <dbReference type="EMBL" id="NHA68577.1"/>
    </source>
</evidence>
<proteinExistence type="predicted"/>
<keyword evidence="2" id="KW-1185">Reference proteome</keyword>
<accession>A0A8T6R3N0</accession>
<sequence length="180" mass="20117">MDEVESEYRVVLADRPPWAQESSALRFHLEQSVAPALAVYRVLQRHGVPPEPARAEVGRLVEAQMAPVLGVVGALDRLRLPFAALRALNRRLVPRMFPAAGFTIDWVRDDPDSLAFDFSACFYLRVLRHYGAGELTGVFCHGDELAYARMPRTLRFTRTGTMAGGAPRCDFVLHPVRRAS</sequence>
<organism evidence="1 2">
    <name type="scientific">Phycicoccus flavus</name>
    <dbReference type="NCBI Taxonomy" id="2502783"/>
    <lineage>
        <taxon>Bacteria</taxon>
        <taxon>Bacillati</taxon>
        <taxon>Actinomycetota</taxon>
        <taxon>Actinomycetes</taxon>
        <taxon>Micrococcales</taxon>
        <taxon>Intrasporangiaceae</taxon>
        <taxon>Phycicoccus</taxon>
    </lineage>
</organism>
<dbReference type="AlphaFoldDB" id="A0A8T6R3N0"/>
<comment type="caution">
    <text evidence="1">The sequence shown here is derived from an EMBL/GenBank/DDBJ whole genome shotgun (WGS) entry which is preliminary data.</text>
</comment>
<keyword evidence="1" id="KW-0378">Hydrolase</keyword>
<dbReference type="Pfam" id="PF14196">
    <property type="entry name" value="ATC_hydrolase"/>
    <property type="match status" value="1"/>
</dbReference>
<gene>
    <name evidence="1" type="ORF">EPD83_011010</name>
</gene>
<reference evidence="1" key="1">
    <citation type="submission" date="2020-03" db="EMBL/GenBank/DDBJ databases">
        <title>Phycicoccus flavus sp. nov., a novel endophytic actinobacterium isolated from branch of Kandelia candel.</title>
        <authorList>
            <person name="Tuo L."/>
        </authorList>
    </citation>
    <scope>NUCLEOTIDE SEQUENCE</scope>
    <source>
        <strain evidence="1">CMS6Z-2</strain>
    </source>
</reference>